<name>A0A232EJB2_9HYME</name>
<accession>A0A232EJB2</accession>
<keyword evidence="2" id="KW-1185">Reference proteome</keyword>
<proteinExistence type="predicted"/>
<dbReference type="Proteomes" id="UP000215335">
    <property type="component" value="Unassembled WGS sequence"/>
</dbReference>
<dbReference type="EMBL" id="NNAY01004082">
    <property type="protein sequence ID" value="OXU18398.1"/>
    <property type="molecule type" value="Genomic_DNA"/>
</dbReference>
<protein>
    <submittedName>
        <fullName evidence="1">Uncharacterized protein</fullName>
    </submittedName>
</protein>
<reference evidence="1 2" key="1">
    <citation type="journal article" date="2017" name="Curr. Biol.">
        <title>The Evolution of Venom by Co-option of Single-Copy Genes.</title>
        <authorList>
            <person name="Martinson E.O."/>
            <person name="Mrinalini"/>
            <person name="Kelkar Y.D."/>
            <person name="Chang C.H."/>
            <person name="Werren J.H."/>
        </authorList>
    </citation>
    <scope>NUCLEOTIDE SEQUENCE [LARGE SCALE GENOMIC DNA]</scope>
    <source>
        <strain evidence="1 2">Alberta</strain>
        <tissue evidence="1">Whole body</tissue>
    </source>
</reference>
<gene>
    <name evidence="1" type="ORF">TSAR_008427</name>
</gene>
<comment type="caution">
    <text evidence="1">The sequence shown here is derived from an EMBL/GenBank/DDBJ whole genome shotgun (WGS) entry which is preliminary data.</text>
</comment>
<evidence type="ECO:0000313" key="1">
    <source>
        <dbReference type="EMBL" id="OXU18398.1"/>
    </source>
</evidence>
<dbReference type="AlphaFoldDB" id="A0A232EJB2"/>
<sequence>MIIGSKTGQLTNLTWNKHECGCGVVRKSMCAMRHVMESKQPRFGATTAKHEVSSRNDHVGHSRTPAHYLAHSYGLENKQTSILELEHCRSTKCDIDSCSYQNPLKN</sequence>
<organism evidence="1 2">
    <name type="scientific">Trichomalopsis sarcophagae</name>
    <dbReference type="NCBI Taxonomy" id="543379"/>
    <lineage>
        <taxon>Eukaryota</taxon>
        <taxon>Metazoa</taxon>
        <taxon>Ecdysozoa</taxon>
        <taxon>Arthropoda</taxon>
        <taxon>Hexapoda</taxon>
        <taxon>Insecta</taxon>
        <taxon>Pterygota</taxon>
        <taxon>Neoptera</taxon>
        <taxon>Endopterygota</taxon>
        <taxon>Hymenoptera</taxon>
        <taxon>Apocrita</taxon>
        <taxon>Proctotrupomorpha</taxon>
        <taxon>Chalcidoidea</taxon>
        <taxon>Pteromalidae</taxon>
        <taxon>Pteromalinae</taxon>
        <taxon>Trichomalopsis</taxon>
    </lineage>
</organism>
<evidence type="ECO:0000313" key="2">
    <source>
        <dbReference type="Proteomes" id="UP000215335"/>
    </source>
</evidence>